<evidence type="ECO:0000313" key="4">
    <source>
        <dbReference type="EMBL" id="PWN25022.1"/>
    </source>
</evidence>
<organism evidence="4 5">
    <name type="scientific">Jaminaea rosea</name>
    <dbReference type="NCBI Taxonomy" id="1569628"/>
    <lineage>
        <taxon>Eukaryota</taxon>
        <taxon>Fungi</taxon>
        <taxon>Dikarya</taxon>
        <taxon>Basidiomycota</taxon>
        <taxon>Ustilaginomycotina</taxon>
        <taxon>Exobasidiomycetes</taxon>
        <taxon>Microstromatales</taxon>
        <taxon>Microstromatales incertae sedis</taxon>
        <taxon>Jaminaea</taxon>
    </lineage>
</organism>
<dbReference type="Proteomes" id="UP000245884">
    <property type="component" value="Unassembled WGS sequence"/>
</dbReference>
<keyword evidence="5" id="KW-1185">Reference proteome</keyword>
<dbReference type="GeneID" id="37031238"/>
<feature type="compositionally biased region" description="Pro residues" evidence="2">
    <location>
        <begin position="91"/>
        <end position="100"/>
    </location>
</feature>
<comment type="similarity">
    <text evidence="1">Belongs to the CBP3 family.</text>
</comment>
<gene>
    <name evidence="4" type="ORF">BDZ90DRAFT_281998</name>
</gene>
<feature type="compositionally biased region" description="Basic and acidic residues" evidence="2">
    <location>
        <begin position="280"/>
        <end position="290"/>
    </location>
</feature>
<evidence type="ECO:0000256" key="2">
    <source>
        <dbReference type="SAM" id="MobiDB-lite"/>
    </source>
</evidence>
<dbReference type="STRING" id="1569628.A0A316UIC1"/>
<feature type="region of interest" description="Disordered" evidence="2">
    <location>
        <begin position="1"/>
        <end position="102"/>
    </location>
</feature>
<proteinExistence type="inferred from homology"/>
<dbReference type="AlphaFoldDB" id="A0A316UIC1"/>
<dbReference type="GO" id="GO:0034551">
    <property type="term" value="P:mitochondrial respiratory chain complex III assembly"/>
    <property type="evidence" value="ECO:0007669"/>
    <property type="project" value="TreeGrafter"/>
</dbReference>
<dbReference type="OrthoDB" id="10253878at2759"/>
<dbReference type="Pfam" id="PF03981">
    <property type="entry name" value="Ubiq_cyt_C_chap"/>
    <property type="match status" value="1"/>
</dbReference>
<accession>A0A316UIC1</accession>
<feature type="region of interest" description="Disordered" evidence="2">
    <location>
        <begin position="404"/>
        <end position="450"/>
    </location>
</feature>
<dbReference type="InterPro" id="IPR007129">
    <property type="entry name" value="Ubiqinol_cyt_c_chaperone_CPB3"/>
</dbReference>
<feature type="compositionally biased region" description="Polar residues" evidence="2">
    <location>
        <begin position="30"/>
        <end position="59"/>
    </location>
</feature>
<dbReference type="RefSeq" id="XP_025359634.1">
    <property type="nucleotide sequence ID" value="XM_025509415.1"/>
</dbReference>
<protein>
    <recommendedName>
        <fullName evidence="3">Ubiquinol-cytochrome c chaperone domain-containing protein</fullName>
    </recommendedName>
</protein>
<name>A0A316UIC1_9BASI</name>
<feature type="compositionally biased region" description="Low complexity" evidence="2">
    <location>
        <begin position="1"/>
        <end position="23"/>
    </location>
</feature>
<dbReference type="GO" id="GO:0005739">
    <property type="term" value="C:mitochondrion"/>
    <property type="evidence" value="ECO:0007669"/>
    <property type="project" value="TreeGrafter"/>
</dbReference>
<dbReference type="PANTHER" id="PTHR12184:SF1">
    <property type="entry name" value="UBIQUINOL-CYTOCHROME-C REDUCTASE COMPLEX ASSEMBLY FACTOR 1"/>
    <property type="match status" value="1"/>
</dbReference>
<evidence type="ECO:0000313" key="5">
    <source>
        <dbReference type="Proteomes" id="UP000245884"/>
    </source>
</evidence>
<evidence type="ECO:0000256" key="1">
    <source>
        <dbReference type="ARBA" id="ARBA00006407"/>
    </source>
</evidence>
<dbReference type="InterPro" id="IPR021150">
    <property type="entry name" value="Ubiq_cyt_c_chap"/>
</dbReference>
<feature type="region of interest" description="Disordered" evidence="2">
    <location>
        <begin position="280"/>
        <end position="342"/>
    </location>
</feature>
<sequence>MSLRLVAASTARSSSARTSTTLVPVAGRGLSTTANRTQERSASAAQTQTVKPTSDSTGQPANPSPPPRAAASTPPPGAQAMRNSGAEAPTHPRPAKPPHPSAYNEVTKKLVQGVAWMLGYNTQSSKAIRVTSDLYDRCAAVWDIERDFWAGECHLPPTYQSWFQVTNIHIIILLIRLRDLPPHLSRVYQQELVNHFFIDAEDRMRQRFGVQTARLVKGYMKEMHNQHRGALLAIDESIAMLGNDGQGDSRLAMALWRNVFGAGWGDVGGVLSKVKGIDRNAKGEEDKSDTGPRLASDLGPDAEGAFQPSSPYARSLEAHRRASAAAGAQVHPSSDQQNIAASAAPASAPELGFPLVLSRLTRYFLHELRRLAALSDHEIEAGRMARAVGGAPPAHIPPEQAASVGAGEAIERTRTRPLNPDVQGERTREGGEPGEGVVDDGKSIATFSRP</sequence>
<reference evidence="4 5" key="1">
    <citation type="journal article" date="2018" name="Mol. Biol. Evol.">
        <title>Broad Genomic Sampling Reveals a Smut Pathogenic Ancestry of the Fungal Clade Ustilaginomycotina.</title>
        <authorList>
            <person name="Kijpornyongpan T."/>
            <person name="Mondo S.J."/>
            <person name="Barry K."/>
            <person name="Sandor L."/>
            <person name="Lee J."/>
            <person name="Lipzen A."/>
            <person name="Pangilinan J."/>
            <person name="LaButti K."/>
            <person name="Hainaut M."/>
            <person name="Henrissat B."/>
            <person name="Grigoriev I.V."/>
            <person name="Spatafora J.W."/>
            <person name="Aime M.C."/>
        </authorList>
    </citation>
    <scope>NUCLEOTIDE SEQUENCE [LARGE SCALE GENOMIC DNA]</scope>
    <source>
        <strain evidence="4 5">MCA 5214</strain>
    </source>
</reference>
<evidence type="ECO:0000259" key="3">
    <source>
        <dbReference type="Pfam" id="PF03981"/>
    </source>
</evidence>
<dbReference type="PANTHER" id="PTHR12184">
    <property type="entry name" value="UBIQUINOL-CYTOCHROME C REDUCTASE COMPLEX ASSEMBLY FACTOR 1 FAMILY MEMBER"/>
    <property type="match status" value="1"/>
</dbReference>
<dbReference type="EMBL" id="KZ819678">
    <property type="protein sequence ID" value="PWN25022.1"/>
    <property type="molecule type" value="Genomic_DNA"/>
</dbReference>
<feature type="compositionally biased region" description="Pro residues" evidence="2">
    <location>
        <begin position="62"/>
        <end position="77"/>
    </location>
</feature>
<feature type="domain" description="Ubiquinol-cytochrome c chaperone" evidence="3">
    <location>
        <begin position="152"/>
        <end position="263"/>
    </location>
</feature>